<comment type="function">
    <text evidence="4">Required during maturation of the 40S ribosomal subunit in the nucleolus.</text>
</comment>
<dbReference type="SMART" id="SM01362">
    <property type="entry name" value="DUF663"/>
    <property type="match status" value="1"/>
</dbReference>
<evidence type="ECO:0000313" key="10">
    <source>
        <dbReference type="Proteomes" id="UP000007879"/>
    </source>
</evidence>
<dbReference type="STRING" id="400682.A0A1X7VC66"/>
<feature type="compositionally biased region" description="Basic and acidic residues" evidence="7">
    <location>
        <begin position="1"/>
        <end position="10"/>
    </location>
</feature>
<dbReference type="GO" id="GO:0003924">
    <property type="term" value="F:GTPase activity"/>
    <property type="evidence" value="ECO:0007669"/>
    <property type="project" value="TreeGrafter"/>
</dbReference>
<dbReference type="EnsemblMetazoa" id="Aqu2.1.37107_001">
    <property type="protein sequence ID" value="Aqu2.1.37107_001"/>
    <property type="gene ID" value="Aqu2.1.37107"/>
</dbReference>
<evidence type="ECO:0000256" key="4">
    <source>
        <dbReference type="ARBA" id="ARBA00037087"/>
    </source>
</evidence>
<name>A0A1X7VC66_AMPQE</name>
<dbReference type="InterPro" id="IPR039761">
    <property type="entry name" value="Bms1/Tsr1"/>
</dbReference>
<dbReference type="PROSITE" id="PS51714">
    <property type="entry name" value="G_BMS1"/>
    <property type="match status" value="1"/>
</dbReference>
<dbReference type="GO" id="GO:0005525">
    <property type="term" value="F:GTP binding"/>
    <property type="evidence" value="ECO:0007669"/>
    <property type="project" value="TreeGrafter"/>
</dbReference>
<dbReference type="Pfam" id="PF08142">
    <property type="entry name" value="AARP2CN"/>
    <property type="match status" value="1"/>
</dbReference>
<dbReference type="eggNOG" id="KOG1980">
    <property type="taxonomic scope" value="Eukaryota"/>
</dbReference>
<dbReference type="Pfam" id="PF04950">
    <property type="entry name" value="RIBIOP_C"/>
    <property type="match status" value="1"/>
</dbReference>
<feature type="region of interest" description="Disordered" evidence="7">
    <location>
        <begin position="1"/>
        <end position="38"/>
    </location>
</feature>
<dbReference type="InParanoid" id="A0A1X7VC66"/>
<dbReference type="InterPro" id="IPR030387">
    <property type="entry name" value="G_Bms1/Tsr1_dom"/>
</dbReference>
<feature type="compositionally biased region" description="Acidic residues" evidence="7">
    <location>
        <begin position="799"/>
        <end position="811"/>
    </location>
</feature>
<dbReference type="KEGG" id="aqu:100634851"/>
<evidence type="ECO:0000256" key="7">
    <source>
        <dbReference type="SAM" id="MobiDB-lite"/>
    </source>
</evidence>
<dbReference type="Proteomes" id="UP000007879">
    <property type="component" value="Unassembled WGS sequence"/>
</dbReference>
<dbReference type="OrthoDB" id="119302at2759"/>
<evidence type="ECO:0000256" key="5">
    <source>
        <dbReference type="ARBA" id="ARBA00038288"/>
    </source>
</evidence>
<dbReference type="PANTHER" id="PTHR12858">
    <property type="entry name" value="RIBOSOME BIOGENESIS PROTEIN"/>
    <property type="match status" value="1"/>
</dbReference>
<dbReference type="InterPro" id="IPR012948">
    <property type="entry name" value="AARP2CN"/>
</dbReference>
<dbReference type="EnsemblMetazoa" id="XM_019994279.1">
    <property type="protein sequence ID" value="XP_019849838.1"/>
    <property type="gene ID" value="LOC100634851"/>
</dbReference>
<keyword evidence="2" id="KW-0690">Ribosome biogenesis</keyword>
<evidence type="ECO:0000256" key="6">
    <source>
        <dbReference type="ARBA" id="ARBA00040070"/>
    </source>
</evidence>
<sequence length="811" mass="92335">MADFKQEVHKPGPLKQKNKLHKHGRHKSKGSIENLSKGRVDVKSFTGQKLKQLRRIDRKNQLKQLRDKKRHEVQMSKRSLGTDNTPPHLVVVLSTSLIVGCQEVLSLLSGTCKADPPPTLISQTTLVFPVTKQRFTFVCPPPEDLDAILNVVKIADTLLLVYDTTGETSPLVELALDCAFAQGLPSTFHIVQGLDAVAIKKQGDTKKRIQGIIDKRFPKEKVHRLDSEQDACNVLRFIGSQKQRPVFVRDARPHLLADSWSFSESTECYDDHDDATGVLSVSGYLRGKDLSVNQLVHITGFGDYQLIKIEAPPDPCPLSKKLKTVPHNDNAMITDDDQCVSMVDGGIKVLAVADPAKQVSLMSEVVPDPMEGEQTWPLEEELKEAQLRARSKRKEKRMLPKGTSEYQASWILDEGERQGEEEEEEGESEEEYYEDSEDDDCDTGSFGHTDMDTDDNVDPDHYDALYNMEDDRKQLDIIQAERMDQLFPDEVDTPRDVSARVRFAKYRGLRSFRNSPWDPKENLPLDYARIFQFSNFKSTKKKVLSSKTNDEDGISSGNYLTLYIANVPRRVVECFQLKSIPLVVHGLLPHENKMSVINFVLKRTPNYTSPIRSKDELIFHCGLRRFTASPIYSQHTLADKHKSERFFRKDCVSVATVYAPISYPPTKVLAFKQLEDGSRVLVATGSVYSVNPDRIICKKIILSGHPFKIFKRSAVIRYMFYNRDDIMWFKPVELKTKLGLRGHIKEPLGTHGHMKCVFDKPLKAHDTVLMCLYKRVFPRWSYSPEIGPPPSGWRLDESTREEEEDDDEMLL</sequence>
<dbReference type="Pfam" id="PF22298">
    <property type="entry name" value="Tsr1_G-like"/>
    <property type="match status" value="1"/>
</dbReference>
<evidence type="ECO:0000256" key="2">
    <source>
        <dbReference type="ARBA" id="ARBA00022517"/>
    </source>
</evidence>
<feature type="compositionally biased region" description="Acidic residues" evidence="7">
    <location>
        <begin position="419"/>
        <end position="442"/>
    </location>
</feature>
<dbReference type="InterPro" id="IPR007034">
    <property type="entry name" value="BMS1_TSR1_C"/>
</dbReference>
<feature type="domain" description="Bms1-type G" evidence="8">
    <location>
        <begin position="86"/>
        <end position="244"/>
    </location>
</feature>
<feature type="region of interest" description="Disordered" evidence="7">
    <location>
        <begin position="787"/>
        <end position="811"/>
    </location>
</feature>
<comment type="similarity">
    <text evidence="5">Belongs to the TRAFAC class translation factor GTPase superfamily. Bms1-like GTPase family. TSR1 subfamily.</text>
</comment>
<evidence type="ECO:0000256" key="3">
    <source>
        <dbReference type="ARBA" id="ARBA00023242"/>
    </source>
</evidence>
<reference evidence="10" key="1">
    <citation type="journal article" date="2010" name="Nature">
        <title>The Amphimedon queenslandica genome and the evolution of animal complexity.</title>
        <authorList>
            <person name="Srivastava M."/>
            <person name="Simakov O."/>
            <person name="Chapman J."/>
            <person name="Fahey B."/>
            <person name="Gauthier M.E."/>
            <person name="Mitros T."/>
            <person name="Richards G.S."/>
            <person name="Conaco C."/>
            <person name="Dacre M."/>
            <person name="Hellsten U."/>
            <person name="Larroux C."/>
            <person name="Putnam N.H."/>
            <person name="Stanke M."/>
            <person name="Adamska M."/>
            <person name="Darling A."/>
            <person name="Degnan S.M."/>
            <person name="Oakley T.H."/>
            <person name="Plachetzki D.C."/>
            <person name="Zhai Y."/>
            <person name="Adamski M."/>
            <person name="Calcino A."/>
            <person name="Cummins S.F."/>
            <person name="Goodstein D.M."/>
            <person name="Harris C."/>
            <person name="Jackson D.J."/>
            <person name="Leys S.P."/>
            <person name="Shu S."/>
            <person name="Woodcroft B.J."/>
            <person name="Vervoort M."/>
            <person name="Kosik K.S."/>
            <person name="Manning G."/>
            <person name="Degnan B.M."/>
            <person name="Rokhsar D.S."/>
        </authorList>
    </citation>
    <scope>NUCLEOTIDE SEQUENCE [LARGE SCALE GENOMIC DNA]</scope>
</reference>
<comment type="subcellular location">
    <subcellularLocation>
        <location evidence="1">Nucleus</location>
        <location evidence="1">Nucleolus</location>
    </subcellularLocation>
</comment>
<feature type="compositionally biased region" description="Basic residues" evidence="7">
    <location>
        <begin position="16"/>
        <end position="29"/>
    </location>
</feature>
<dbReference type="GO" id="GO:0030688">
    <property type="term" value="C:preribosome, small subunit precursor"/>
    <property type="evidence" value="ECO:0007669"/>
    <property type="project" value="TreeGrafter"/>
</dbReference>
<feature type="region of interest" description="Disordered" evidence="7">
    <location>
        <begin position="391"/>
        <end position="456"/>
    </location>
</feature>
<evidence type="ECO:0000259" key="8">
    <source>
        <dbReference type="PROSITE" id="PS51714"/>
    </source>
</evidence>
<accession>A0A1X7VC66</accession>
<evidence type="ECO:0000256" key="1">
    <source>
        <dbReference type="ARBA" id="ARBA00004604"/>
    </source>
</evidence>
<dbReference type="SMART" id="SM00785">
    <property type="entry name" value="AARP2CN"/>
    <property type="match status" value="1"/>
</dbReference>
<dbReference type="GO" id="GO:0000462">
    <property type="term" value="P:maturation of SSU-rRNA from tricistronic rRNA transcript (SSU-rRNA, 5.8S rRNA, LSU-rRNA)"/>
    <property type="evidence" value="ECO:0007669"/>
    <property type="project" value="TreeGrafter"/>
</dbReference>
<reference evidence="9" key="2">
    <citation type="submission" date="2017-05" db="UniProtKB">
        <authorList>
            <consortium name="EnsemblMetazoa"/>
        </authorList>
    </citation>
    <scope>IDENTIFICATION</scope>
</reference>
<dbReference type="AlphaFoldDB" id="A0A1X7VC66"/>
<proteinExistence type="inferred from homology"/>
<dbReference type="PANTHER" id="PTHR12858:SF1">
    <property type="entry name" value="PRE-RRNA-PROCESSING PROTEIN TSR1 HOMOLOG"/>
    <property type="match status" value="1"/>
</dbReference>
<protein>
    <recommendedName>
        <fullName evidence="6">Pre-rRNA-processing protein TSR1 homolog</fullName>
    </recommendedName>
</protein>
<dbReference type="GO" id="GO:0000479">
    <property type="term" value="P:endonucleolytic cleavage of tricistronic rRNA transcript (SSU-rRNA, 5.8S rRNA, LSU-rRNA)"/>
    <property type="evidence" value="ECO:0007669"/>
    <property type="project" value="TreeGrafter"/>
</dbReference>
<gene>
    <name evidence="9" type="primary">100634851</name>
</gene>
<keyword evidence="3" id="KW-0539">Nucleus</keyword>
<keyword evidence="10" id="KW-1185">Reference proteome</keyword>
<dbReference type="GO" id="GO:0005730">
    <property type="term" value="C:nucleolus"/>
    <property type="evidence" value="ECO:0007669"/>
    <property type="project" value="UniProtKB-SubCell"/>
</dbReference>
<dbReference type="GO" id="GO:0034511">
    <property type="term" value="F:U3 snoRNA binding"/>
    <property type="evidence" value="ECO:0007669"/>
    <property type="project" value="TreeGrafter"/>
</dbReference>
<evidence type="ECO:0000313" key="9">
    <source>
        <dbReference type="EnsemblMetazoa" id="Aqu2.1.37107_001"/>
    </source>
</evidence>
<organism evidence="9">
    <name type="scientific">Amphimedon queenslandica</name>
    <name type="common">Sponge</name>
    <dbReference type="NCBI Taxonomy" id="400682"/>
    <lineage>
        <taxon>Eukaryota</taxon>
        <taxon>Metazoa</taxon>
        <taxon>Porifera</taxon>
        <taxon>Demospongiae</taxon>
        <taxon>Heteroscleromorpha</taxon>
        <taxon>Haplosclerida</taxon>
        <taxon>Niphatidae</taxon>
        <taxon>Amphimedon</taxon>
    </lineage>
</organism>